<dbReference type="Proteomes" id="UP001299068">
    <property type="component" value="Unassembled WGS sequence"/>
</dbReference>
<dbReference type="PANTHER" id="PTHR10151:SF120">
    <property type="entry name" value="BIS(5'-ADENOSYL)-TRIPHOSPHATASE"/>
    <property type="match status" value="1"/>
</dbReference>
<gene>
    <name evidence="1" type="ORF">K5V21_02035</name>
</gene>
<comment type="caution">
    <text evidence="1">The sequence shown here is derived from an EMBL/GenBank/DDBJ whole genome shotgun (WGS) entry which is preliminary data.</text>
</comment>
<keyword evidence="2" id="KW-1185">Reference proteome</keyword>
<dbReference type="Pfam" id="PF01663">
    <property type="entry name" value="Phosphodiest"/>
    <property type="match status" value="1"/>
</dbReference>
<dbReference type="Gene3D" id="3.40.720.10">
    <property type="entry name" value="Alkaline Phosphatase, subunit A"/>
    <property type="match status" value="1"/>
</dbReference>
<dbReference type="InterPro" id="IPR002591">
    <property type="entry name" value="Phosphodiest/P_Trfase"/>
</dbReference>
<reference evidence="1 2" key="1">
    <citation type="journal article" date="2021" name="Cell Host Microbe">
        <title>in vivo commensal control of Clostridioides difficile virulence.</title>
        <authorList>
            <person name="Girinathan B.P."/>
            <person name="Dibenedetto N."/>
            <person name="Worley J.N."/>
            <person name="Peltier J."/>
            <person name="Arrieta-Ortiz M.L."/>
            <person name="Rupa Christinal Immanuel S."/>
            <person name="Lavin R."/>
            <person name="Delaney M.L."/>
            <person name="Cummins C."/>
            <person name="Hoffmann M."/>
            <person name="Luo Y."/>
            <person name="Gonzalez-Escalona N."/>
            <person name="Allard M."/>
            <person name="Onderdonk A.B."/>
            <person name="Gerber G.K."/>
            <person name="Sonenshein A.L."/>
            <person name="Baliga N."/>
            <person name="Dupuy B."/>
            <person name="Bry L."/>
        </authorList>
    </citation>
    <scope>NUCLEOTIDE SEQUENCE [LARGE SCALE GENOMIC DNA]</scope>
    <source>
        <strain evidence="1 2">DSM 599</strain>
    </source>
</reference>
<evidence type="ECO:0000313" key="1">
    <source>
        <dbReference type="EMBL" id="MBY0754225.1"/>
    </source>
</evidence>
<name>A0ABS7KTS9_CLOSR</name>
<dbReference type="PANTHER" id="PTHR10151">
    <property type="entry name" value="ECTONUCLEOTIDE PYROPHOSPHATASE/PHOSPHODIESTERASE"/>
    <property type="match status" value="1"/>
</dbReference>
<dbReference type="InterPro" id="IPR017850">
    <property type="entry name" value="Alkaline_phosphatase_core_sf"/>
</dbReference>
<dbReference type="EMBL" id="JAIKTU010000002">
    <property type="protein sequence ID" value="MBY0754225.1"/>
    <property type="molecule type" value="Genomic_DNA"/>
</dbReference>
<protein>
    <submittedName>
        <fullName evidence="1">Alkaline phosphatase family protein</fullName>
    </submittedName>
</protein>
<sequence>MINENSIRKVEKSSYKDYRIPLYDSYCFSNIPDTIKNLFGIKNKNGLPSDTLGGKKVQSNKVIFLLIDAFGWRFYEKYKNDSRFMKKIEKKGVVSKITSQFPSTTTAHVTTALTGLPVYKHGLYEWFYYEKEVDDIITAFLFKEARSNEYQSLKNKNIDPKSFLPSDNIFKELNTNGIKSRVYQPSYINNSIYTNTMCEGAEIIGYEEYSDLFNRVYNDLKENDNKEYYYIYLPEIDSVAHEFGCNSEEFDLKVKEFLKSLDMFYEDIEKDIEDISILISADHGQIETDLNKKNYLNEIIPDIEIYLKRNEKGELLSPTGYCRDLFLMVEEEYILKVKEVIEEKFKDVVEIFTYEDLFDIGLFKEDSERLNDRCPNILLIPKGDNNIWWYEEGVFDISLKGVHGGISKEEMEIPFLYYRKGEKSE</sequence>
<dbReference type="RefSeq" id="WP_221858728.1">
    <property type="nucleotide sequence ID" value="NZ_JAIKTU010000002.1"/>
</dbReference>
<proteinExistence type="predicted"/>
<evidence type="ECO:0000313" key="2">
    <source>
        <dbReference type="Proteomes" id="UP001299068"/>
    </source>
</evidence>
<organism evidence="1 2">
    <name type="scientific">Clostridium sardiniense</name>
    <name type="common">Clostridium absonum</name>
    <dbReference type="NCBI Taxonomy" id="29369"/>
    <lineage>
        <taxon>Bacteria</taxon>
        <taxon>Bacillati</taxon>
        <taxon>Bacillota</taxon>
        <taxon>Clostridia</taxon>
        <taxon>Eubacteriales</taxon>
        <taxon>Clostridiaceae</taxon>
        <taxon>Clostridium</taxon>
    </lineage>
</organism>
<dbReference type="SUPFAM" id="SSF53649">
    <property type="entry name" value="Alkaline phosphatase-like"/>
    <property type="match status" value="1"/>
</dbReference>
<accession>A0ABS7KTS9</accession>